<keyword evidence="2" id="KW-0028">Amino-acid biosynthesis</keyword>
<dbReference type="EMBL" id="BAABGL010000001">
    <property type="protein sequence ID" value="GAA4382159.1"/>
    <property type="molecule type" value="Genomic_DNA"/>
</dbReference>
<comment type="pathway">
    <text evidence="5">Amino-acid biosynthesis.</text>
</comment>
<sequence length="299" mass="31078">MQESTAAVLAGHDVVVLALPHGASGRIAAELAESSPDTLIVDLAADHRLHSVRAWEDFYGSEHPGTWTYGLPELLLADGTRQRERLRTTRRIAVPGCNVTAVTLGLQPLLAAGLVDPTRLTAVLANGVSGAGKALKPHLLAAEVLGDASPYGTAGTHRHVPEIEQNLAGVLGRPVDDPGVRISFTPTLVPMSRGILATLSAPLTAEASDEDVRAVFERTYSAERFVRLLPAGQWPHTAATTGANTAHLQCAVDARAGTVLVSVALDNLVRGTAGQALQSAHLALGLAESTALPTEGVAP</sequence>
<dbReference type="Proteomes" id="UP001500642">
    <property type="component" value="Unassembled WGS sequence"/>
</dbReference>
<dbReference type="SUPFAM" id="SSF51735">
    <property type="entry name" value="NAD(P)-binding Rossmann-fold domains"/>
    <property type="match status" value="1"/>
</dbReference>
<evidence type="ECO:0000256" key="1">
    <source>
        <dbReference type="ARBA" id="ARBA00022571"/>
    </source>
</evidence>
<organism evidence="8 9">
    <name type="scientific">Brevibacterium pityocampae</name>
    <dbReference type="NCBI Taxonomy" id="506594"/>
    <lineage>
        <taxon>Bacteria</taxon>
        <taxon>Bacillati</taxon>
        <taxon>Actinomycetota</taxon>
        <taxon>Actinomycetes</taxon>
        <taxon>Micrococcales</taxon>
        <taxon>Brevibacteriaceae</taxon>
        <taxon>Brevibacterium</taxon>
    </lineage>
</organism>
<evidence type="ECO:0000256" key="2">
    <source>
        <dbReference type="ARBA" id="ARBA00022605"/>
    </source>
</evidence>
<dbReference type="SMART" id="SM00859">
    <property type="entry name" value="Semialdhyde_dh"/>
    <property type="match status" value="1"/>
</dbReference>
<dbReference type="PANTHER" id="PTHR32338">
    <property type="entry name" value="N-ACETYL-GAMMA-GLUTAMYL-PHOSPHATE REDUCTASE, CHLOROPLASTIC-RELATED-RELATED"/>
    <property type="match status" value="1"/>
</dbReference>
<reference evidence="9" key="1">
    <citation type="journal article" date="2019" name="Int. J. Syst. Evol. Microbiol.">
        <title>The Global Catalogue of Microorganisms (GCM) 10K type strain sequencing project: providing services to taxonomists for standard genome sequencing and annotation.</title>
        <authorList>
            <consortium name="The Broad Institute Genomics Platform"/>
            <consortium name="The Broad Institute Genome Sequencing Center for Infectious Disease"/>
            <person name="Wu L."/>
            <person name="Ma J."/>
        </authorList>
    </citation>
    <scope>NUCLEOTIDE SEQUENCE [LARGE SCALE GENOMIC DNA]</scope>
    <source>
        <strain evidence="9">JCM 17808</strain>
    </source>
</reference>
<proteinExistence type="predicted"/>
<dbReference type="Pfam" id="PF01118">
    <property type="entry name" value="Semialdhyde_dh"/>
    <property type="match status" value="1"/>
</dbReference>
<dbReference type="InterPro" id="IPR000534">
    <property type="entry name" value="Semialdehyde_DH_NAD-bd"/>
</dbReference>
<evidence type="ECO:0000313" key="8">
    <source>
        <dbReference type="EMBL" id="GAA4382159.1"/>
    </source>
</evidence>
<dbReference type="InterPro" id="IPR036291">
    <property type="entry name" value="NAD(P)-bd_dom_sf"/>
</dbReference>
<dbReference type="Pfam" id="PF22698">
    <property type="entry name" value="Semialdhyde_dhC_1"/>
    <property type="match status" value="1"/>
</dbReference>
<evidence type="ECO:0000256" key="6">
    <source>
        <dbReference type="PROSITE-ProRule" id="PRU10010"/>
    </source>
</evidence>
<dbReference type="PANTHER" id="PTHR32338:SF10">
    <property type="entry name" value="N-ACETYL-GAMMA-GLUTAMYL-PHOSPHATE REDUCTASE, CHLOROPLASTIC-RELATED"/>
    <property type="match status" value="1"/>
</dbReference>
<keyword evidence="3" id="KW-0521">NADP</keyword>
<evidence type="ECO:0000256" key="5">
    <source>
        <dbReference type="ARBA" id="ARBA00029440"/>
    </source>
</evidence>
<keyword evidence="4" id="KW-0560">Oxidoreductase</keyword>
<feature type="active site" evidence="6">
    <location>
        <position position="97"/>
    </location>
</feature>
<dbReference type="InterPro" id="IPR058924">
    <property type="entry name" value="AGPR_dimerisation_dom"/>
</dbReference>
<feature type="domain" description="Semialdehyde dehydrogenase NAD-binding" evidence="7">
    <location>
        <begin position="1"/>
        <end position="82"/>
    </location>
</feature>
<protein>
    <submittedName>
        <fullName evidence="8">N-acetyl-gamma-glutamyl-phosphate reductase</fullName>
    </submittedName>
</protein>
<dbReference type="NCBIfam" id="TIGR01850">
    <property type="entry name" value="argC"/>
    <property type="match status" value="1"/>
</dbReference>
<dbReference type="CDD" id="cd23934">
    <property type="entry name" value="AGPR_1_C"/>
    <property type="match status" value="1"/>
</dbReference>
<evidence type="ECO:0000259" key="7">
    <source>
        <dbReference type="SMART" id="SM00859"/>
    </source>
</evidence>
<gene>
    <name evidence="8" type="primary">argC</name>
    <name evidence="8" type="ORF">GCM10023167_00250</name>
</gene>
<name>A0ABP8IZK1_9MICO</name>
<dbReference type="PROSITE" id="PS01224">
    <property type="entry name" value="ARGC"/>
    <property type="match status" value="1"/>
</dbReference>
<dbReference type="SUPFAM" id="SSF55347">
    <property type="entry name" value="Glyceraldehyde-3-phosphate dehydrogenase-like, C-terminal domain"/>
    <property type="match status" value="1"/>
</dbReference>
<keyword evidence="1" id="KW-0055">Arginine biosynthesis</keyword>
<dbReference type="InterPro" id="IPR023013">
    <property type="entry name" value="AGPR_AS"/>
</dbReference>
<evidence type="ECO:0000313" key="9">
    <source>
        <dbReference type="Proteomes" id="UP001500642"/>
    </source>
</evidence>
<accession>A0ABP8IZK1</accession>
<dbReference type="Gene3D" id="3.40.50.720">
    <property type="entry name" value="NAD(P)-binding Rossmann-like Domain"/>
    <property type="match status" value="1"/>
</dbReference>
<keyword evidence="9" id="KW-1185">Reference proteome</keyword>
<dbReference type="Gene3D" id="3.30.360.10">
    <property type="entry name" value="Dihydrodipicolinate Reductase, domain 2"/>
    <property type="match status" value="1"/>
</dbReference>
<evidence type="ECO:0000256" key="3">
    <source>
        <dbReference type="ARBA" id="ARBA00022857"/>
    </source>
</evidence>
<evidence type="ECO:0000256" key="4">
    <source>
        <dbReference type="ARBA" id="ARBA00023002"/>
    </source>
</evidence>
<dbReference type="InterPro" id="IPR000706">
    <property type="entry name" value="AGPR_type-1"/>
</dbReference>
<comment type="caution">
    <text evidence="8">The sequence shown here is derived from an EMBL/GenBank/DDBJ whole genome shotgun (WGS) entry which is preliminary data.</text>
</comment>
<dbReference type="InterPro" id="IPR050085">
    <property type="entry name" value="AGPR"/>
</dbReference>